<evidence type="ECO:0000256" key="1">
    <source>
        <dbReference type="SAM" id="Phobius"/>
    </source>
</evidence>
<feature type="transmembrane region" description="Helical" evidence="1">
    <location>
        <begin position="219"/>
        <end position="241"/>
    </location>
</feature>
<evidence type="ECO:0008006" key="4">
    <source>
        <dbReference type="Google" id="ProtNLM"/>
    </source>
</evidence>
<evidence type="ECO:0000313" key="3">
    <source>
        <dbReference type="Proteomes" id="UP000567246"/>
    </source>
</evidence>
<dbReference type="AlphaFoldDB" id="A0A7W9N1U6"/>
<name>A0A7W9N1U6_9MICC</name>
<dbReference type="RefSeq" id="WP_184173128.1">
    <property type="nucleotide sequence ID" value="NZ_BAABAG010000017.1"/>
</dbReference>
<evidence type="ECO:0000313" key="2">
    <source>
        <dbReference type="EMBL" id="MBB5849526.1"/>
    </source>
</evidence>
<dbReference type="EMBL" id="JACHMW010000001">
    <property type="protein sequence ID" value="MBB5849526.1"/>
    <property type="molecule type" value="Genomic_DNA"/>
</dbReference>
<gene>
    <name evidence="2" type="ORF">HDA33_002090</name>
</gene>
<accession>A0A7W9N1U6</accession>
<keyword evidence="1" id="KW-0472">Membrane</keyword>
<sequence>MLRLARPRSRRAPQGLGGRLVRAVAARPVPPGRPRARLAWHVSGALPLIGCLTSFPIGMSKDSMVIPGVGYQGGFSAGWHHALNQPAYFTWLSNALVAGTSLTLATRRTAPTSDAFWAVRTAGLGSVMVTGIVYNSVLRGREQDTVLYRFNDTLQHIVNPVLAPAVWALFDPRGQITPRRAGLAAVIPLLWATATMARGPRIDWYPYPFLDVPRHGARTVGVVLAGILAGFTGLMGLLGGLDRRLGAR</sequence>
<comment type="caution">
    <text evidence="2">The sequence shown here is derived from an EMBL/GenBank/DDBJ whole genome shotgun (WGS) entry which is preliminary data.</text>
</comment>
<dbReference type="NCBIfam" id="NF038065">
    <property type="entry name" value="Pr6Pr"/>
    <property type="match status" value="1"/>
</dbReference>
<keyword evidence="3" id="KW-1185">Reference proteome</keyword>
<feature type="transmembrane region" description="Helical" evidence="1">
    <location>
        <begin position="154"/>
        <end position="170"/>
    </location>
</feature>
<feature type="transmembrane region" description="Helical" evidence="1">
    <location>
        <begin position="117"/>
        <end position="134"/>
    </location>
</feature>
<protein>
    <recommendedName>
        <fullName evidence="4">Integral membrane protein</fullName>
    </recommendedName>
</protein>
<reference evidence="2 3" key="1">
    <citation type="submission" date="2020-08" db="EMBL/GenBank/DDBJ databases">
        <title>Sequencing the genomes of 1000 actinobacteria strains.</title>
        <authorList>
            <person name="Klenk H.-P."/>
        </authorList>
    </citation>
    <scope>NUCLEOTIDE SEQUENCE [LARGE SCALE GENOMIC DNA]</scope>
    <source>
        <strain evidence="2 3">DSM 17945</strain>
    </source>
</reference>
<feature type="transmembrane region" description="Helical" evidence="1">
    <location>
        <begin position="182"/>
        <end position="199"/>
    </location>
</feature>
<dbReference type="Proteomes" id="UP000567246">
    <property type="component" value="Unassembled WGS sequence"/>
</dbReference>
<dbReference type="InterPro" id="IPR049713">
    <property type="entry name" value="Pr6Pr-like"/>
</dbReference>
<organism evidence="2 3">
    <name type="scientific">Micrococcus endophyticus</name>
    <dbReference type="NCBI Taxonomy" id="455343"/>
    <lineage>
        <taxon>Bacteria</taxon>
        <taxon>Bacillati</taxon>
        <taxon>Actinomycetota</taxon>
        <taxon>Actinomycetes</taxon>
        <taxon>Micrococcales</taxon>
        <taxon>Micrococcaceae</taxon>
        <taxon>Micrococcus</taxon>
    </lineage>
</organism>
<proteinExistence type="predicted"/>
<keyword evidence="1" id="KW-0812">Transmembrane</keyword>
<keyword evidence="1" id="KW-1133">Transmembrane helix</keyword>